<keyword evidence="2" id="KW-1185">Reference proteome</keyword>
<dbReference type="RefSeq" id="XP_047741094.1">
    <property type="nucleotide sequence ID" value="XM_047885138.1"/>
</dbReference>
<name>A0A979FXY9_HYAAZ</name>
<dbReference type="Proteomes" id="UP000694843">
    <property type="component" value="Unplaced"/>
</dbReference>
<evidence type="ECO:0000313" key="3">
    <source>
        <dbReference type="RefSeq" id="XP_047741094.1"/>
    </source>
</evidence>
<dbReference type="AlphaFoldDB" id="A0A979FXY9"/>
<dbReference type="KEGG" id="hazt:108682962"/>
<feature type="region of interest" description="Disordered" evidence="1">
    <location>
        <begin position="26"/>
        <end position="110"/>
    </location>
</feature>
<feature type="compositionally biased region" description="Polar residues" evidence="1">
    <location>
        <begin position="26"/>
        <end position="46"/>
    </location>
</feature>
<accession>A0A979FXY9</accession>
<sequence length="161" mass="17661">MFHEHTTPKPQRRYRQTRLGRALCRLQQQCSPSTSKSPPWLQSVQEPSEKNTAETSGASPTVLSTKTSCINMNRKKIYLGRPPSSESSSSTNGSHSVNSKINSISNVNTNKTIESNKRTLNLSDGLVNNKKLKTSVTAVVSPISEEKTASKPSKHPAVSWP</sequence>
<gene>
    <name evidence="3" type="primary">LOC108682962</name>
</gene>
<dbReference type="GeneID" id="108682962"/>
<organism evidence="2 3">
    <name type="scientific">Hyalella azteca</name>
    <name type="common">Amphipod</name>
    <dbReference type="NCBI Taxonomy" id="294128"/>
    <lineage>
        <taxon>Eukaryota</taxon>
        <taxon>Metazoa</taxon>
        <taxon>Ecdysozoa</taxon>
        <taxon>Arthropoda</taxon>
        <taxon>Crustacea</taxon>
        <taxon>Multicrustacea</taxon>
        <taxon>Malacostraca</taxon>
        <taxon>Eumalacostraca</taxon>
        <taxon>Peracarida</taxon>
        <taxon>Amphipoda</taxon>
        <taxon>Senticaudata</taxon>
        <taxon>Talitrida</taxon>
        <taxon>Talitroidea</taxon>
        <taxon>Hyalellidae</taxon>
        <taxon>Hyalella</taxon>
    </lineage>
</organism>
<evidence type="ECO:0000313" key="2">
    <source>
        <dbReference type="Proteomes" id="UP000694843"/>
    </source>
</evidence>
<feature type="region of interest" description="Disordered" evidence="1">
    <location>
        <begin position="1"/>
        <end position="20"/>
    </location>
</feature>
<feature type="region of interest" description="Disordered" evidence="1">
    <location>
        <begin position="142"/>
        <end position="161"/>
    </location>
</feature>
<protein>
    <submittedName>
        <fullName evidence="3">Uncharacterized protein LOC108682962</fullName>
    </submittedName>
</protein>
<feature type="compositionally biased region" description="Polar residues" evidence="1">
    <location>
        <begin position="53"/>
        <end position="71"/>
    </location>
</feature>
<proteinExistence type="predicted"/>
<feature type="compositionally biased region" description="Low complexity" evidence="1">
    <location>
        <begin position="84"/>
        <end position="110"/>
    </location>
</feature>
<reference evidence="3" key="1">
    <citation type="submission" date="2025-08" db="UniProtKB">
        <authorList>
            <consortium name="RefSeq"/>
        </authorList>
    </citation>
    <scope>IDENTIFICATION</scope>
    <source>
        <tissue evidence="3">Whole organism</tissue>
    </source>
</reference>
<evidence type="ECO:0000256" key="1">
    <source>
        <dbReference type="SAM" id="MobiDB-lite"/>
    </source>
</evidence>